<dbReference type="AlphaFoldDB" id="A0A7S4R1N2"/>
<keyword evidence="1" id="KW-1133">Transmembrane helix</keyword>
<gene>
    <name evidence="2" type="ORF">DBRI00130_LOCUS10297</name>
</gene>
<keyword evidence="1" id="KW-0812">Transmembrane</keyword>
<sequence>MGTHIYLDFIACIIETVHIIVMNKILPSLKPSPNIETKYALLKTLIATVVSITRLSKYIDRSSYSLNLLLYNFCLFILHMLSFSDTNTALRTILFLYSQFYLHFIPTLTP</sequence>
<dbReference type="EMBL" id="HBNS01012758">
    <property type="protein sequence ID" value="CAE4598449.1"/>
    <property type="molecule type" value="Transcribed_RNA"/>
</dbReference>
<organism evidence="2">
    <name type="scientific">Ditylum brightwellii</name>
    <dbReference type="NCBI Taxonomy" id="49249"/>
    <lineage>
        <taxon>Eukaryota</taxon>
        <taxon>Sar</taxon>
        <taxon>Stramenopiles</taxon>
        <taxon>Ochrophyta</taxon>
        <taxon>Bacillariophyta</taxon>
        <taxon>Mediophyceae</taxon>
        <taxon>Lithodesmiophycidae</taxon>
        <taxon>Lithodesmiales</taxon>
        <taxon>Lithodesmiaceae</taxon>
        <taxon>Ditylum</taxon>
    </lineage>
</organism>
<protein>
    <submittedName>
        <fullName evidence="2">Uncharacterized protein</fullName>
    </submittedName>
</protein>
<reference evidence="2" key="1">
    <citation type="submission" date="2021-01" db="EMBL/GenBank/DDBJ databases">
        <authorList>
            <person name="Corre E."/>
            <person name="Pelletier E."/>
            <person name="Niang G."/>
            <person name="Scheremetjew M."/>
            <person name="Finn R."/>
            <person name="Kale V."/>
            <person name="Holt S."/>
            <person name="Cochrane G."/>
            <person name="Meng A."/>
            <person name="Brown T."/>
            <person name="Cohen L."/>
        </authorList>
    </citation>
    <scope>NUCLEOTIDE SEQUENCE</scope>
    <source>
        <strain evidence="2">GSO104</strain>
    </source>
</reference>
<feature type="transmembrane region" description="Helical" evidence="1">
    <location>
        <begin position="64"/>
        <end position="83"/>
    </location>
</feature>
<evidence type="ECO:0000313" key="2">
    <source>
        <dbReference type="EMBL" id="CAE4598449.1"/>
    </source>
</evidence>
<evidence type="ECO:0000256" key="1">
    <source>
        <dbReference type="SAM" id="Phobius"/>
    </source>
</evidence>
<accession>A0A7S4R1N2</accession>
<name>A0A7S4R1N2_9STRA</name>
<proteinExistence type="predicted"/>
<keyword evidence="1" id="KW-0472">Membrane</keyword>